<feature type="domain" description="Secretion system C-terminal sorting" evidence="2">
    <location>
        <begin position="448"/>
        <end position="512"/>
    </location>
</feature>
<accession>A0A9D7S939</accession>
<dbReference type="InterPro" id="IPR026444">
    <property type="entry name" value="Secre_tail"/>
</dbReference>
<dbReference type="Proteomes" id="UP000808349">
    <property type="component" value="Unassembled WGS sequence"/>
</dbReference>
<evidence type="ECO:0000313" key="4">
    <source>
        <dbReference type="Proteomes" id="UP000808349"/>
    </source>
</evidence>
<dbReference type="GO" id="GO:0008235">
    <property type="term" value="F:metalloexopeptidase activity"/>
    <property type="evidence" value="ECO:0007669"/>
    <property type="project" value="InterPro"/>
</dbReference>
<organism evidence="3 4">
    <name type="scientific">Candidatus Defluviibacterium haderslevense</name>
    <dbReference type="NCBI Taxonomy" id="2981993"/>
    <lineage>
        <taxon>Bacteria</taxon>
        <taxon>Pseudomonadati</taxon>
        <taxon>Bacteroidota</taxon>
        <taxon>Saprospiria</taxon>
        <taxon>Saprospirales</taxon>
        <taxon>Saprospiraceae</taxon>
        <taxon>Candidatus Defluviibacterium</taxon>
    </lineage>
</organism>
<evidence type="ECO:0000259" key="2">
    <source>
        <dbReference type="Pfam" id="PF18962"/>
    </source>
</evidence>
<dbReference type="NCBIfam" id="TIGR04183">
    <property type="entry name" value="Por_Secre_tail"/>
    <property type="match status" value="1"/>
</dbReference>
<dbReference type="GO" id="GO:0006508">
    <property type="term" value="P:proteolysis"/>
    <property type="evidence" value="ECO:0007669"/>
    <property type="project" value="InterPro"/>
</dbReference>
<dbReference type="Pfam" id="PF04389">
    <property type="entry name" value="Peptidase_M28"/>
    <property type="match status" value="1"/>
</dbReference>
<evidence type="ECO:0000313" key="3">
    <source>
        <dbReference type="EMBL" id="MBK9717661.1"/>
    </source>
</evidence>
<dbReference type="AlphaFoldDB" id="A0A9D7S939"/>
<dbReference type="InterPro" id="IPR007484">
    <property type="entry name" value="Peptidase_M28"/>
</dbReference>
<sequence length="514" mass="57658">MKKYILFFFAPICLSNIIAQNQLPELNQCLVIKSGDGLEVQYDVSDTDNAQLEIKCKVFSNSTTNKYAEIPIQMITGDIGFPVSIGNNKKLTIHFVDPNVLPSDIIVHLTASDREALNIADILNQVNVQRIDSTLNVLQGKRNVTTDPIFLNKSRDYIKSQSKAFLQTNELAFSTPQYSCINFEATKWGYQNPEQIHIVDAHYDTYNQAPGADDNGSGVVGVLEILRILSTYECKRSIRYLFFDLEEAGLIGSNIYLNNQIGKSDIIKSVINYEMIGYYTDKPNTQDLPAGFNLLFPDAYNEVINNQRRGDFITNVGNTNSSSLIASFKNAAQTHVNSLKVISLEVPGTGTIVPDLRRSDHANFWDKNIPALMITDGANFRNKNYHTVRDSMQYLDLNFMSAVIKASIATLIDLAGAEHATSIDLSYQNPNSNHAPKNDVPKINIFQKILSIQNIRESNHLNWNIYNTEGHIIKDNHSGNDPVHIDLNHIPPGVYYLYINQDGAINTFKFIITP</sequence>
<dbReference type="Gene3D" id="3.40.630.10">
    <property type="entry name" value="Zn peptidases"/>
    <property type="match status" value="1"/>
</dbReference>
<proteinExistence type="predicted"/>
<evidence type="ECO:0000259" key="1">
    <source>
        <dbReference type="Pfam" id="PF04389"/>
    </source>
</evidence>
<gene>
    <name evidence="3" type="ORF">IPO85_09135</name>
</gene>
<dbReference type="PROSITE" id="PS00018">
    <property type="entry name" value="EF_HAND_1"/>
    <property type="match status" value="1"/>
</dbReference>
<dbReference type="PANTHER" id="PTHR12147">
    <property type="entry name" value="METALLOPEPTIDASE M28 FAMILY MEMBER"/>
    <property type="match status" value="1"/>
</dbReference>
<comment type="caution">
    <text evidence="3">The sequence shown here is derived from an EMBL/GenBank/DDBJ whole genome shotgun (WGS) entry which is preliminary data.</text>
</comment>
<reference evidence="3 4" key="1">
    <citation type="submission" date="2020-10" db="EMBL/GenBank/DDBJ databases">
        <title>Connecting structure to function with the recovery of over 1000 high-quality activated sludge metagenome-assembled genomes encoding full-length rRNA genes using long-read sequencing.</title>
        <authorList>
            <person name="Singleton C.M."/>
            <person name="Petriglieri F."/>
            <person name="Kristensen J.M."/>
            <person name="Kirkegaard R.H."/>
            <person name="Michaelsen T.Y."/>
            <person name="Andersen M.H."/>
            <person name="Karst S.M."/>
            <person name="Dueholm M.S."/>
            <person name="Nielsen P.H."/>
            <person name="Albertsen M."/>
        </authorList>
    </citation>
    <scope>NUCLEOTIDE SEQUENCE [LARGE SCALE GENOMIC DNA]</scope>
    <source>
        <strain evidence="3">Ribe_18-Q3-R11-54_BAT3C.373</strain>
    </source>
</reference>
<dbReference type="EMBL" id="JADKFW010000005">
    <property type="protein sequence ID" value="MBK9717661.1"/>
    <property type="molecule type" value="Genomic_DNA"/>
</dbReference>
<name>A0A9D7S939_9BACT</name>
<dbReference type="Pfam" id="PF18962">
    <property type="entry name" value="Por_Secre_tail"/>
    <property type="match status" value="1"/>
</dbReference>
<feature type="domain" description="Peptidase M28" evidence="1">
    <location>
        <begin position="190"/>
        <end position="407"/>
    </location>
</feature>
<dbReference type="InterPro" id="IPR018247">
    <property type="entry name" value="EF_Hand_1_Ca_BS"/>
</dbReference>
<dbReference type="SUPFAM" id="SSF53187">
    <property type="entry name" value="Zn-dependent exopeptidases"/>
    <property type="match status" value="1"/>
</dbReference>
<protein>
    <submittedName>
        <fullName evidence="3">M28 family peptidase</fullName>
    </submittedName>
</protein>
<dbReference type="PANTHER" id="PTHR12147:SF26">
    <property type="entry name" value="PEPTIDASE M28 DOMAIN-CONTAINING PROTEIN"/>
    <property type="match status" value="1"/>
</dbReference>
<dbReference type="InterPro" id="IPR045175">
    <property type="entry name" value="M28_fam"/>
</dbReference>